<evidence type="ECO:0000256" key="2">
    <source>
        <dbReference type="ARBA" id="ARBA00023157"/>
    </source>
</evidence>
<dbReference type="PANTHER" id="PTHR47849">
    <property type="entry name" value="CHITIN-BINDING LECTIN 1"/>
    <property type="match status" value="1"/>
</dbReference>
<dbReference type="SUPFAM" id="SSF57016">
    <property type="entry name" value="Plant lectins/antimicrobial peptides"/>
    <property type="match status" value="1"/>
</dbReference>
<keyword evidence="1 3" id="KW-0147">Chitin-binding</keyword>
<comment type="caution">
    <text evidence="6">The sequence shown here is derived from an EMBL/GenBank/DDBJ whole genome shotgun (WGS) entry which is preliminary data.</text>
</comment>
<feature type="disulfide bond" evidence="3">
    <location>
        <begin position="81"/>
        <end position="95"/>
    </location>
</feature>
<name>A0ABR1UM70_9PEZI</name>
<dbReference type="PROSITE" id="PS50941">
    <property type="entry name" value="CHIT_BIND_I_2"/>
    <property type="match status" value="1"/>
</dbReference>
<dbReference type="PROSITE" id="PS00026">
    <property type="entry name" value="CHIT_BIND_I_1"/>
    <property type="match status" value="1"/>
</dbReference>
<organism evidence="6 7">
    <name type="scientific">Apiospora saccharicola</name>
    <dbReference type="NCBI Taxonomy" id="335842"/>
    <lineage>
        <taxon>Eukaryota</taxon>
        <taxon>Fungi</taxon>
        <taxon>Dikarya</taxon>
        <taxon>Ascomycota</taxon>
        <taxon>Pezizomycotina</taxon>
        <taxon>Sordariomycetes</taxon>
        <taxon>Xylariomycetidae</taxon>
        <taxon>Amphisphaeriales</taxon>
        <taxon>Apiosporaceae</taxon>
        <taxon>Apiospora</taxon>
    </lineage>
</organism>
<evidence type="ECO:0000256" key="4">
    <source>
        <dbReference type="SAM" id="SignalP"/>
    </source>
</evidence>
<keyword evidence="4" id="KW-0732">Signal</keyword>
<comment type="caution">
    <text evidence="3">Lacks conserved residue(s) required for the propagation of feature annotation.</text>
</comment>
<dbReference type="Pfam" id="PF00187">
    <property type="entry name" value="Chitin_bind_1"/>
    <property type="match status" value="1"/>
</dbReference>
<sequence length="137" mass="14147">MKLNIFADFALPLSTLLLMTTSAAALPAQDLMSEADHDVSNDTLAHSSPAFHNLVASHPKTPDGTCGPNSAGGYACLDGYCCSRWGYCGVTAEYCGAGCSPEYGTCGLMSPDGSCGPGSAGPYHCLDGNCCSSYGWW</sequence>
<accession>A0ABR1UM70</accession>
<keyword evidence="2 3" id="KW-1015">Disulfide bond</keyword>
<dbReference type="CDD" id="cd00035">
    <property type="entry name" value="ChtBD1"/>
    <property type="match status" value="1"/>
</dbReference>
<evidence type="ECO:0000256" key="3">
    <source>
        <dbReference type="PROSITE-ProRule" id="PRU00261"/>
    </source>
</evidence>
<dbReference type="InterPro" id="IPR001002">
    <property type="entry name" value="Chitin-bd_1"/>
</dbReference>
<dbReference type="EMBL" id="JAQQWM010000006">
    <property type="protein sequence ID" value="KAK8059999.1"/>
    <property type="molecule type" value="Genomic_DNA"/>
</dbReference>
<feature type="domain" description="Chitin-binding type-1" evidence="5">
    <location>
        <begin position="63"/>
        <end position="108"/>
    </location>
</feature>
<dbReference type="Proteomes" id="UP001446871">
    <property type="component" value="Unassembled WGS sequence"/>
</dbReference>
<protein>
    <recommendedName>
        <fullName evidence="5">Chitin-binding type-1 domain-containing protein</fullName>
    </recommendedName>
</protein>
<feature type="signal peptide" evidence="4">
    <location>
        <begin position="1"/>
        <end position="25"/>
    </location>
</feature>
<dbReference type="InterPro" id="IPR036861">
    <property type="entry name" value="Endochitinase-like_sf"/>
</dbReference>
<keyword evidence="7" id="KW-1185">Reference proteome</keyword>
<proteinExistence type="predicted"/>
<dbReference type="InterPro" id="IPR018371">
    <property type="entry name" value="Chitin-binding_1_CS"/>
</dbReference>
<feature type="chain" id="PRO_5046381067" description="Chitin-binding type-1 domain-containing protein" evidence="4">
    <location>
        <begin position="26"/>
        <end position="137"/>
    </location>
</feature>
<evidence type="ECO:0000313" key="7">
    <source>
        <dbReference type="Proteomes" id="UP001446871"/>
    </source>
</evidence>
<gene>
    <name evidence="6" type="ORF">PG996_009929</name>
</gene>
<reference evidence="6 7" key="1">
    <citation type="submission" date="2023-01" db="EMBL/GenBank/DDBJ databases">
        <title>Analysis of 21 Apiospora genomes using comparative genomics revels a genus with tremendous synthesis potential of carbohydrate active enzymes and secondary metabolites.</title>
        <authorList>
            <person name="Sorensen T."/>
        </authorList>
    </citation>
    <scope>NUCLEOTIDE SEQUENCE [LARGE SCALE GENOMIC DNA]</scope>
    <source>
        <strain evidence="6 7">CBS 83171</strain>
    </source>
</reference>
<evidence type="ECO:0000313" key="6">
    <source>
        <dbReference type="EMBL" id="KAK8059999.1"/>
    </source>
</evidence>
<feature type="disulfide bond" evidence="3">
    <location>
        <begin position="76"/>
        <end position="88"/>
    </location>
</feature>
<evidence type="ECO:0000256" key="1">
    <source>
        <dbReference type="ARBA" id="ARBA00022669"/>
    </source>
</evidence>
<dbReference type="SMART" id="SM00270">
    <property type="entry name" value="ChtBD1"/>
    <property type="match status" value="1"/>
</dbReference>
<evidence type="ECO:0000259" key="5">
    <source>
        <dbReference type="PROSITE" id="PS50941"/>
    </source>
</evidence>
<dbReference type="Gene3D" id="3.30.60.10">
    <property type="entry name" value="Endochitinase-like"/>
    <property type="match status" value="1"/>
</dbReference>